<dbReference type="PANTHER" id="PTHR30636:SF3">
    <property type="entry name" value="UPF0701 PROTEIN YICC"/>
    <property type="match status" value="1"/>
</dbReference>
<dbReference type="KEGG" id="fli:Fleli_1048"/>
<comment type="similarity">
    <text evidence="5">Belongs to the YicC/YloC family.</text>
</comment>
<reference evidence="9" key="1">
    <citation type="submission" date="2012-06" db="EMBL/GenBank/DDBJ databases">
        <title>The complete genome of Flexibacter litoralis DSM 6794.</title>
        <authorList>
            <person name="Lucas S."/>
            <person name="Copeland A."/>
            <person name="Lapidus A."/>
            <person name="Glavina del Rio T."/>
            <person name="Dalin E."/>
            <person name="Tice H."/>
            <person name="Bruce D."/>
            <person name="Goodwin L."/>
            <person name="Pitluck S."/>
            <person name="Peters L."/>
            <person name="Ovchinnikova G."/>
            <person name="Lu M."/>
            <person name="Kyrpides N."/>
            <person name="Mavromatis K."/>
            <person name="Ivanova N."/>
            <person name="Brettin T."/>
            <person name="Detter J.C."/>
            <person name="Han C."/>
            <person name="Larimer F."/>
            <person name="Land M."/>
            <person name="Hauser L."/>
            <person name="Markowitz V."/>
            <person name="Cheng J.-F."/>
            <person name="Hugenholtz P."/>
            <person name="Woyke T."/>
            <person name="Wu D."/>
            <person name="Spring S."/>
            <person name="Lang E."/>
            <person name="Kopitz M."/>
            <person name="Brambilla E."/>
            <person name="Klenk H.-P."/>
            <person name="Eisen J.A."/>
        </authorList>
    </citation>
    <scope>NUCLEOTIDE SEQUENCE [LARGE SCALE GENOMIC DNA]</scope>
    <source>
        <strain evidence="9">ATCC 23117 / DSM 6794 / NBRC 15988 / NCIMB 1366 / Sio-4</strain>
    </source>
</reference>
<dbReference type="Proteomes" id="UP000006054">
    <property type="component" value="Chromosome"/>
</dbReference>
<dbReference type="InterPro" id="IPR013527">
    <property type="entry name" value="YicC-like_N"/>
</dbReference>
<gene>
    <name evidence="8" type="ordered locus">Fleli_1048</name>
</gene>
<evidence type="ECO:0000313" key="8">
    <source>
        <dbReference type="EMBL" id="AFM03493.1"/>
    </source>
</evidence>
<evidence type="ECO:0000256" key="5">
    <source>
        <dbReference type="ARBA" id="ARBA00035648"/>
    </source>
</evidence>
<dbReference type="HOGENOM" id="CLU_076609_1_0_10"/>
<sequence>MTGYGSSNLENEEYTINTEIKTVNSKYLDCSLRLPKLFADKEIEVKNLAQKILERGKVYINLNYVSKAENFSELVVNQQLVSSYYEAMIKSAKELNAPTNDIFRIAMMQDNVFVEKANEEAIKSHWKAIYQTIEKALLDCNEFRKDEGKSLQNQIEECLASIQNSLTEINKIEPRRTEKIRQKLEKNIESVVNSDNFDKNRFEQEVIYYAEKLDIAEEQVRLKTHIEYFLKELNKDNTSGKKLNFIAQEMGREINTIGSKANDADMQHFVVEMKEELEKIKEQTLNVL</sequence>
<dbReference type="STRING" id="880071.Fleli_1048"/>
<evidence type="ECO:0000256" key="3">
    <source>
        <dbReference type="ARBA" id="ARBA00022759"/>
    </source>
</evidence>
<dbReference type="NCBIfam" id="TIGR00255">
    <property type="entry name" value="YicC/YloC family endoribonuclease"/>
    <property type="match status" value="1"/>
</dbReference>
<keyword evidence="2" id="KW-0540">Nuclease</keyword>
<evidence type="ECO:0000256" key="4">
    <source>
        <dbReference type="ARBA" id="ARBA00022801"/>
    </source>
</evidence>
<keyword evidence="3" id="KW-0255">Endonuclease</keyword>
<evidence type="ECO:0000259" key="7">
    <source>
        <dbReference type="Pfam" id="PF08340"/>
    </source>
</evidence>
<dbReference type="eggNOG" id="COG1561">
    <property type="taxonomic scope" value="Bacteria"/>
</dbReference>
<dbReference type="InterPro" id="IPR005229">
    <property type="entry name" value="YicC/YloC-like"/>
</dbReference>
<comment type="cofactor">
    <cofactor evidence="1">
        <name>a divalent metal cation</name>
        <dbReference type="ChEBI" id="CHEBI:60240"/>
    </cofactor>
</comment>
<organism evidence="8 9">
    <name type="scientific">Bernardetia litoralis (strain ATCC 23117 / DSM 6794 / NBRC 15988 / NCIMB 1366 / Fx l1 / Sio-4)</name>
    <name type="common">Flexibacter litoralis</name>
    <dbReference type="NCBI Taxonomy" id="880071"/>
    <lineage>
        <taxon>Bacteria</taxon>
        <taxon>Pseudomonadati</taxon>
        <taxon>Bacteroidota</taxon>
        <taxon>Cytophagia</taxon>
        <taxon>Cytophagales</taxon>
        <taxon>Bernardetiaceae</taxon>
        <taxon>Bernardetia</taxon>
    </lineage>
</organism>
<protein>
    <submittedName>
        <fullName evidence="8">TIGR00255 family protein</fullName>
    </submittedName>
</protein>
<proteinExistence type="inferred from homology"/>
<evidence type="ECO:0000256" key="1">
    <source>
        <dbReference type="ARBA" id="ARBA00001968"/>
    </source>
</evidence>
<evidence type="ECO:0000259" key="6">
    <source>
        <dbReference type="Pfam" id="PF03755"/>
    </source>
</evidence>
<dbReference type="PATRIC" id="fig|880071.3.peg.1025"/>
<evidence type="ECO:0000313" key="9">
    <source>
        <dbReference type="Proteomes" id="UP000006054"/>
    </source>
</evidence>
<dbReference type="Pfam" id="PF08340">
    <property type="entry name" value="YicC-like_C"/>
    <property type="match status" value="1"/>
</dbReference>
<feature type="domain" description="Endoribonuclease YicC-like C-terminal" evidence="7">
    <location>
        <begin position="169"/>
        <end position="287"/>
    </location>
</feature>
<accession>I4AHQ8</accession>
<evidence type="ECO:0000256" key="2">
    <source>
        <dbReference type="ARBA" id="ARBA00022722"/>
    </source>
</evidence>
<dbReference type="Pfam" id="PF03755">
    <property type="entry name" value="YicC-like_N"/>
    <property type="match status" value="1"/>
</dbReference>
<dbReference type="AlphaFoldDB" id="I4AHQ8"/>
<dbReference type="InterPro" id="IPR013551">
    <property type="entry name" value="YicC-like_C"/>
</dbReference>
<dbReference type="GO" id="GO:0016787">
    <property type="term" value="F:hydrolase activity"/>
    <property type="evidence" value="ECO:0007669"/>
    <property type="project" value="UniProtKB-KW"/>
</dbReference>
<dbReference type="EMBL" id="CP003345">
    <property type="protein sequence ID" value="AFM03493.1"/>
    <property type="molecule type" value="Genomic_DNA"/>
</dbReference>
<name>I4AHQ8_BERLS</name>
<dbReference type="PANTHER" id="PTHR30636">
    <property type="entry name" value="UPF0701 PROTEIN YICC"/>
    <property type="match status" value="1"/>
</dbReference>
<feature type="domain" description="Endoribonuclease YicC-like N-terminal" evidence="6">
    <location>
        <begin position="1"/>
        <end position="152"/>
    </location>
</feature>
<keyword evidence="4" id="KW-0378">Hydrolase</keyword>
<keyword evidence="9" id="KW-1185">Reference proteome</keyword>
<dbReference type="GO" id="GO:0004521">
    <property type="term" value="F:RNA endonuclease activity"/>
    <property type="evidence" value="ECO:0007669"/>
    <property type="project" value="InterPro"/>
</dbReference>